<sequence length="202" mass="22431">MTEGEDSWDDVVNSAGGQHFSRIRITFVVHADDGSLRDAAVIWLPSDTTRIRPDLLAHRLTTLAPESELQHRTHLVTGGGGAWPLQLLDVVVQLGDEAWKGAAGALAYDLLKRVYKRMAGPLKLSRPEAVALHHQEALREAANAIKERFDVMRHELEVEVVQLGEKASVVIFNTRDRVHRFTVQLEEDADGVTTSTVIRTSK</sequence>
<dbReference type="RefSeq" id="WP_159232906.1">
    <property type="nucleotide sequence ID" value="NZ_CACSIP010000030.1"/>
</dbReference>
<dbReference type="EMBL" id="CACSIP010000030">
    <property type="protein sequence ID" value="CAA0127431.1"/>
    <property type="molecule type" value="Genomic_DNA"/>
</dbReference>
<evidence type="ECO:0000313" key="2">
    <source>
        <dbReference type="Proteomes" id="UP000430146"/>
    </source>
</evidence>
<reference evidence="1 2" key="1">
    <citation type="submission" date="2019-11" db="EMBL/GenBank/DDBJ databases">
        <authorList>
            <person name="Holert J."/>
        </authorList>
    </citation>
    <scope>NUCLEOTIDE SEQUENCE [LARGE SCALE GENOMIC DNA]</scope>
    <source>
        <strain evidence="1">BC8_1</strain>
    </source>
</reference>
<keyword evidence="2" id="KW-1185">Reference proteome</keyword>
<protein>
    <submittedName>
        <fullName evidence="1">Uncharacterized protein</fullName>
    </submittedName>
</protein>
<name>A0A5S9R2D8_MYCVN</name>
<organism evidence="1 2">
    <name type="scientific">Mycolicibacterium vanbaalenii</name>
    <name type="common">Mycobacterium vanbaalenii</name>
    <dbReference type="NCBI Taxonomy" id="110539"/>
    <lineage>
        <taxon>Bacteria</taxon>
        <taxon>Bacillati</taxon>
        <taxon>Actinomycetota</taxon>
        <taxon>Actinomycetes</taxon>
        <taxon>Mycobacteriales</taxon>
        <taxon>Mycobacteriaceae</taxon>
        <taxon>Mycolicibacterium</taxon>
    </lineage>
</organism>
<proteinExistence type="predicted"/>
<evidence type="ECO:0000313" key="1">
    <source>
        <dbReference type="EMBL" id="CAA0127431.1"/>
    </source>
</evidence>
<dbReference type="AlphaFoldDB" id="A0A5S9R2D8"/>
<dbReference type="Proteomes" id="UP000430146">
    <property type="component" value="Unassembled WGS sequence"/>
</dbReference>
<gene>
    <name evidence="1" type="ORF">AELLOGFF_05195</name>
</gene>
<accession>A0A5S9R2D8</accession>